<evidence type="ECO:0000313" key="3">
    <source>
        <dbReference type="Proteomes" id="UP001497512"/>
    </source>
</evidence>
<sequence length="307" mass="32969">MAHISSRSLCVLFASLLLLGLAVPSCTAWKPEKFTVSDLEHIQAALNLEYLEAEFFLWGVFGYGLDKIAPELVQGGPEPIGASYAPLDLITVDILVQISLEEVGHLRALQKALGPYYFPRVQLDLSNATWGQLIDDAFGQKLNPPFNPYANTLNFLLGMYTLPYVGMTGYVGTSPLLKGAGAKALVAGLLGVEAGQDAVIRRTLWNFADKIVAPYNFTVTNFTDKVSDWRNSLSHAFVDEGLLVPISEGANGQTTGNVLAGNNDSLAFARTAEQVFATLYGTGSASKPGGFFPQGADGVIAKRFLKS</sequence>
<reference evidence="2" key="1">
    <citation type="submission" date="2024-02" db="EMBL/GenBank/DDBJ databases">
        <authorList>
            <consortium name="ELIXIR-Norway"/>
            <consortium name="Elixir Norway"/>
        </authorList>
    </citation>
    <scope>NUCLEOTIDE SEQUENCE</scope>
</reference>
<organism evidence="2 3">
    <name type="scientific">Sphagnum troendelagicum</name>
    <dbReference type="NCBI Taxonomy" id="128251"/>
    <lineage>
        <taxon>Eukaryota</taxon>
        <taxon>Viridiplantae</taxon>
        <taxon>Streptophyta</taxon>
        <taxon>Embryophyta</taxon>
        <taxon>Bryophyta</taxon>
        <taxon>Sphagnophytina</taxon>
        <taxon>Sphagnopsida</taxon>
        <taxon>Sphagnales</taxon>
        <taxon>Sphagnaceae</taxon>
        <taxon>Sphagnum</taxon>
    </lineage>
</organism>
<dbReference type="Pfam" id="PF13668">
    <property type="entry name" value="Ferritin_2"/>
    <property type="match status" value="1"/>
</dbReference>
<evidence type="ECO:0000256" key="1">
    <source>
        <dbReference type="SAM" id="SignalP"/>
    </source>
</evidence>
<keyword evidence="3" id="KW-1185">Reference proteome</keyword>
<accession>A0ABP0TT44</accession>
<dbReference type="InterPro" id="IPR052965">
    <property type="entry name" value="Pigment-catalase-like"/>
</dbReference>
<evidence type="ECO:0000313" key="2">
    <source>
        <dbReference type="EMBL" id="CAK9204228.1"/>
    </source>
</evidence>
<proteinExistence type="predicted"/>
<dbReference type="PANTHER" id="PTHR31694:SF26">
    <property type="entry name" value="OS05G0151100 PROTEIN"/>
    <property type="match status" value="1"/>
</dbReference>
<feature type="signal peptide" evidence="1">
    <location>
        <begin position="1"/>
        <end position="28"/>
    </location>
</feature>
<protein>
    <recommendedName>
        <fullName evidence="4">Desiccation-related protein PCC13-62</fullName>
    </recommendedName>
</protein>
<name>A0ABP0TT44_9BRYO</name>
<evidence type="ECO:0008006" key="4">
    <source>
        <dbReference type="Google" id="ProtNLM"/>
    </source>
</evidence>
<keyword evidence="1" id="KW-0732">Signal</keyword>
<feature type="chain" id="PRO_5046059544" description="Desiccation-related protein PCC13-62" evidence="1">
    <location>
        <begin position="29"/>
        <end position="307"/>
    </location>
</feature>
<dbReference type="EMBL" id="OZ019906">
    <property type="protein sequence ID" value="CAK9204228.1"/>
    <property type="molecule type" value="Genomic_DNA"/>
</dbReference>
<dbReference type="PANTHER" id="PTHR31694">
    <property type="entry name" value="DESICCATION-LIKE PROTEIN"/>
    <property type="match status" value="1"/>
</dbReference>
<dbReference type="Proteomes" id="UP001497512">
    <property type="component" value="Chromosome 14"/>
</dbReference>
<gene>
    <name evidence="2" type="ORF">CSSPTR1EN2_LOCUS7281</name>
</gene>